<sequence length="58" mass="6458">MPGRVLLHPGSKMYITFWFDTETGPALPPAVKDTIDVEIALFGLVFGQYDYLADARLV</sequence>
<evidence type="ECO:0000313" key="1">
    <source>
        <dbReference type="EMBL" id="GAI36266.1"/>
    </source>
</evidence>
<gene>
    <name evidence="1" type="ORF">S06H3_51432</name>
</gene>
<organism evidence="1">
    <name type="scientific">marine sediment metagenome</name>
    <dbReference type="NCBI Taxonomy" id="412755"/>
    <lineage>
        <taxon>unclassified sequences</taxon>
        <taxon>metagenomes</taxon>
        <taxon>ecological metagenomes</taxon>
    </lineage>
</organism>
<dbReference type="EMBL" id="BARV01032634">
    <property type="protein sequence ID" value="GAI36266.1"/>
    <property type="molecule type" value="Genomic_DNA"/>
</dbReference>
<accession>X1P1E7</accession>
<dbReference type="AlphaFoldDB" id="X1P1E7"/>
<reference evidence="1" key="1">
    <citation type="journal article" date="2014" name="Front. Microbiol.">
        <title>High frequency of phylogenetically diverse reductive dehalogenase-homologous genes in deep subseafloor sedimentary metagenomes.</title>
        <authorList>
            <person name="Kawai M."/>
            <person name="Futagami T."/>
            <person name="Toyoda A."/>
            <person name="Takaki Y."/>
            <person name="Nishi S."/>
            <person name="Hori S."/>
            <person name="Arai W."/>
            <person name="Tsubouchi T."/>
            <person name="Morono Y."/>
            <person name="Uchiyama I."/>
            <person name="Ito T."/>
            <person name="Fujiyama A."/>
            <person name="Inagaki F."/>
            <person name="Takami H."/>
        </authorList>
    </citation>
    <scope>NUCLEOTIDE SEQUENCE</scope>
    <source>
        <strain evidence="1">Expedition CK06-06</strain>
    </source>
</reference>
<protein>
    <submittedName>
        <fullName evidence="1">Uncharacterized protein</fullName>
    </submittedName>
</protein>
<comment type="caution">
    <text evidence="1">The sequence shown here is derived from an EMBL/GenBank/DDBJ whole genome shotgun (WGS) entry which is preliminary data.</text>
</comment>
<proteinExistence type="predicted"/>
<name>X1P1E7_9ZZZZ</name>